<keyword evidence="7" id="KW-1185">Reference proteome</keyword>
<sequence>MSSPRFTTPVATLDAVRERATEAVLGQSGLNHPVLAAEIRRRFACTDAEAGALVQQPVVEAALPYVTGTETLAALAGDRLHPAVVNALTAPGPDRRYAFPRDLKPYRHQREAWALLSDPTPQSVLVTSGTGSGKTECFLVPLLHDLACEADRVGRLKGVRAIALYPLNALIASQQERLREWTAPFAGRIRFGLYNGDMPEDDKFTASSPEQVGDRRTLRDDPPPILVTNVTMLEYMTVRHQDRPLLEASRGQLRWIILDEAHSYGGSAAAEIALLIRRALLAFGVTPAQVRFVATSATIGEGKELLGKLRRFLRDVAGVSDERVHVVVGERRLPDLPDADGPRRLTADGLGDAGILARNPGVHALIRGLTVAPLAWESFTTTARAAGVEPQALLEALARRGSDGREPLLPLRVHGFIRAVPGLWACLRRECAGRPPGDWPFGALLHARADVCPHCAGPMLEIVSCSECGEPYLDAVERDERLRCGTGLSEKDEFASASETESVPEAVEDEGAADADPDEAGVPARSRPDIARLIAVRGLPGGRPLYVTATDGLVRDGPTEDSVTLSVHDRGPPEHCPACAASARPGQTRGTVLRSFRYGAPFLIGNAAPVLLDGVAPRDADPALLVPPPAEGRQLLSFTDSRQGTARFAAALQAASERNAVRAVIYHAVQDSLRPPAIDVTVAEKLDAEIRQLELVIAQVPTLSEMLKDKREQRAALARPSSDGLLWRRVRDILVRRPEVETWMRQVWRLRDRRFDQDAEAFATFLLLRELARRPRRANALEPLGLARLRFADIDRMEARHLPDAFRVRGRTIADWRDFLHLLVTINIRNPFAVRIDQADQHWLIRKGFPRILVGPDRKTAASHELAWPKARPVGRPAIAVRLLAQGFGLDVSQAEHRAEIDEVLRAAWSALTPLLARPGEGALYALDFETAHIAPVVQAFACPINRRLLDTTFLGLSPYATERRDRSAGERLAPISMPVHPNPYLLPERGGVGVVQSWLDTDERVATLRVRGLWGDLHDRIALGSPYARAAEHSAQQPPTRLRRYEDAFKRGEINVLNCSTTMEMGVDIGSVSSVMMTNVPPSIANYRQRVGRAGRRGQGLSTALTYARDTPLDRETFRDPVGYLGRRIEAPKVTLDSRRIVQRHVNALLLAAWFREAQGQVLKTRAGDFYGCPTTVPAVRDPAPPSTRFRAWVVLPSTSQAHTAAIETLLRGSALAGHPNVCAAAAEAVREAEADFLAEWDAIQAQAAGLDREAARKALGMQVKRMCGEYLLGELADSGVLPGHGFPSAVVPFVHKDDPDDEAVPQGDRDSDRFRRRGYPTRNLDLAIRDYAPGAEVVVDGLVYGSAGVTLNWQRPAAAAKVAEVQSIKWFWQCTHCAAADTTRLFPERCAACGQALEGGDIRRFLQPAGFTVDPREKPHAEIEQVRFVEPEPERVVARGAAWKPFLTPARGRLRASHEGLVFYASSGEHGAGYAVCLECGRAEAHAHPIDPAARPLRDHRPLRFTKADIDGYCPGNGRGFAVQTGLALGHDITTDVAEIQPAALASEGAAWALASGLREALTRRLGIETGEIGLSVVRHVSTLGGATHSVYLYDRASGGAGFTPRLVEMFEELLHDVRVILDCRRPGCIGGCSACVLASDLHRQAEMLDRRTALDFVKAELEAIAGPSPEDRITEGAVLARDVADEIATQVVAGGEAVILWPAEPFDPATLVRPRLLSLLQRLREAGTALTLCASSDLLAQLDPAQRLALRDAAVRHGLRLATGDAPRFPNSARAIAALSGGRIWASRDDASARFGDGWGLGGDAPVVTFLGRFPACQPFDPDCLLPRQGTRFIEPGRRLDGPSRGLGERFLALLKPELEAAGLWRPGQLTAMSYSDRYVRSPLVALLVARVTTRLSTALSGSQRRPFLLTTTPLSHNDGLPHRLSHDWRTETDRTVVLRQLFQAGGLDLELKVGPCSHSRRLTLSYADGPDAVLVFDQGFGFLKPQASAPRYDFQATAPMQAKNLNATDVSCSSDGASYIVVVTSK</sequence>
<feature type="region of interest" description="Disordered" evidence="3">
    <location>
        <begin position="491"/>
        <end position="526"/>
    </location>
</feature>
<dbReference type="Pfam" id="PF00270">
    <property type="entry name" value="DEAD"/>
    <property type="match status" value="1"/>
</dbReference>
<reference evidence="7" key="1">
    <citation type="journal article" date="2019" name="Int. J. Syst. Evol. Microbiol.">
        <title>The Global Catalogue of Microorganisms (GCM) 10K type strain sequencing project: providing services to taxonomists for standard genome sequencing and annotation.</title>
        <authorList>
            <consortium name="The Broad Institute Genomics Platform"/>
            <consortium name="The Broad Institute Genome Sequencing Center for Infectious Disease"/>
            <person name="Wu L."/>
            <person name="Ma J."/>
        </authorList>
    </citation>
    <scope>NUCLEOTIDE SEQUENCE [LARGE SCALE GENOMIC DNA]</scope>
    <source>
        <strain evidence="7">CECT 7806</strain>
    </source>
</reference>
<accession>A0ABT8AT62</accession>
<evidence type="ECO:0000259" key="4">
    <source>
        <dbReference type="PROSITE" id="PS51192"/>
    </source>
</evidence>
<dbReference type="InterPro" id="IPR001650">
    <property type="entry name" value="Helicase_C-like"/>
</dbReference>
<organism evidence="6 7">
    <name type="scientific">Methylobacterium longum</name>
    <dbReference type="NCBI Taxonomy" id="767694"/>
    <lineage>
        <taxon>Bacteria</taxon>
        <taxon>Pseudomonadati</taxon>
        <taxon>Pseudomonadota</taxon>
        <taxon>Alphaproteobacteria</taxon>
        <taxon>Hyphomicrobiales</taxon>
        <taxon>Methylobacteriaceae</taxon>
        <taxon>Methylobacterium</taxon>
    </lineage>
</organism>
<keyword evidence="6" id="KW-0378">Hydrolase</keyword>
<evidence type="ECO:0000256" key="3">
    <source>
        <dbReference type="SAM" id="MobiDB-lite"/>
    </source>
</evidence>
<dbReference type="InterPro" id="IPR014001">
    <property type="entry name" value="Helicase_ATP-bd"/>
</dbReference>
<evidence type="ECO:0000313" key="6">
    <source>
        <dbReference type="EMBL" id="MDN3572800.1"/>
    </source>
</evidence>
<gene>
    <name evidence="6" type="ORF">QWZ18_19475</name>
</gene>
<dbReference type="Proteomes" id="UP001244297">
    <property type="component" value="Unassembled WGS sequence"/>
</dbReference>
<proteinExistence type="predicted"/>
<feature type="region of interest" description="Disordered" evidence="3">
    <location>
        <begin position="200"/>
        <end position="221"/>
    </location>
</feature>
<keyword evidence="6" id="KW-0347">Helicase</keyword>
<dbReference type="InterPro" id="IPR011545">
    <property type="entry name" value="DEAD/DEAH_box_helicase_dom"/>
</dbReference>
<dbReference type="RefSeq" id="WP_238285873.1">
    <property type="nucleotide sequence ID" value="NZ_BPQS01000004.1"/>
</dbReference>
<dbReference type="SMART" id="SM00490">
    <property type="entry name" value="HELICc"/>
    <property type="match status" value="1"/>
</dbReference>
<feature type="compositionally biased region" description="Basic and acidic residues" evidence="3">
    <location>
        <begin position="212"/>
        <end position="221"/>
    </location>
</feature>
<keyword evidence="2" id="KW-0067">ATP-binding</keyword>
<feature type="domain" description="Helicase ATP-binding" evidence="4">
    <location>
        <begin position="115"/>
        <end position="317"/>
    </location>
</feature>
<dbReference type="PANTHER" id="PTHR47957:SF3">
    <property type="entry name" value="ATP-DEPENDENT HELICASE HRQ1"/>
    <property type="match status" value="1"/>
</dbReference>
<dbReference type="EMBL" id="JAUFPT010000062">
    <property type="protein sequence ID" value="MDN3572800.1"/>
    <property type="molecule type" value="Genomic_DNA"/>
</dbReference>
<dbReference type="Pfam" id="PF09369">
    <property type="entry name" value="MZB"/>
    <property type="match status" value="1"/>
</dbReference>
<feature type="domain" description="Helicase C-terminal" evidence="5">
    <location>
        <begin position="979"/>
        <end position="1141"/>
    </location>
</feature>
<dbReference type="SMART" id="SM00487">
    <property type="entry name" value="DEXDc"/>
    <property type="match status" value="1"/>
</dbReference>
<dbReference type="SUPFAM" id="SSF52540">
    <property type="entry name" value="P-loop containing nucleoside triphosphate hydrolases"/>
    <property type="match status" value="2"/>
</dbReference>
<dbReference type="PANTHER" id="PTHR47957">
    <property type="entry name" value="ATP-DEPENDENT HELICASE HRQ1"/>
    <property type="match status" value="1"/>
</dbReference>
<evidence type="ECO:0000256" key="1">
    <source>
        <dbReference type="ARBA" id="ARBA00022741"/>
    </source>
</evidence>
<protein>
    <submittedName>
        <fullName evidence="6">DEAD/DEAH box helicase</fullName>
    </submittedName>
</protein>
<evidence type="ECO:0000259" key="5">
    <source>
        <dbReference type="PROSITE" id="PS51194"/>
    </source>
</evidence>
<name>A0ABT8AT62_9HYPH</name>
<dbReference type="Pfam" id="PF00271">
    <property type="entry name" value="Helicase_C"/>
    <property type="match status" value="1"/>
</dbReference>
<dbReference type="PROSITE" id="PS51192">
    <property type="entry name" value="HELICASE_ATP_BIND_1"/>
    <property type="match status" value="1"/>
</dbReference>
<dbReference type="InterPro" id="IPR018973">
    <property type="entry name" value="MZB"/>
</dbReference>
<dbReference type="InterPro" id="IPR027417">
    <property type="entry name" value="P-loop_NTPase"/>
</dbReference>
<dbReference type="Gene3D" id="3.40.50.300">
    <property type="entry name" value="P-loop containing nucleotide triphosphate hydrolases"/>
    <property type="match status" value="2"/>
</dbReference>
<feature type="compositionally biased region" description="Acidic residues" evidence="3">
    <location>
        <begin position="506"/>
        <end position="519"/>
    </location>
</feature>
<dbReference type="PROSITE" id="PS51194">
    <property type="entry name" value="HELICASE_CTER"/>
    <property type="match status" value="1"/>
</dbReference>
<feature type="region of interest" description="Disordered" evidence="3">
    <location>
        <begin position="1299"/>
        <end position="1318"/>
    </location>
</feature>
<evidence type="ECO:0000256" key="2">
    <source>
        <dbReference type="ARBA" id="ARBA00022840"/>
    </source>
</evidence>
<keyword evidence="1" id="KW-0547">Nucleotide-binding</keyword>
<dbReference type="GO" id="GO:0004386">
    <property type="term" value="F:helicase activity"/>
    <property type="evidence" value="ECO:0007669"/>
    <property type="project" value="UniProtKB-KW"/>
</dbReference>
<comment type="caution">
    <text evidence="6">The sequence shown here is derived from an EMBL/GenBank/DDBJ whole genome shotgun (WGS) entry which is preliminary data.</text>
</comment>
<evidence type="ECO:0000313" key="7">
    <source>
        <dbReference type="Proteomes" id="UP001244297"/>
    </source>
</evidence>